<dbReference type="Proteomes" id="UP000055702">
    <property type="component" value="Unassembled WGS sequence"/>
</dbReference>
<evidence type="ECO:0000313" key="2">
    <source>
        <dbReference type="Proteomes" id="UP000055702"/>
    </source>
</evidence>
<reference evidence="1 2" key="1">
    <citation type="submission" date="2016-01" db="EMBL/GenBank/DDBJ databases">
        <title>Draft genome of the antarctic isolate Shewanella frigidimarina Ag06-30.</title>
        <authorList>
            <person name="Parmeciano Di Noto G."/>
            <person name="Vazquez S."/>
            <person name="Mac Cormack W."/>
            <person name="Iriarte A."/>
            <person name="Quiroga C."/>
        </authorList>
    </citation>
    <scope>NUCLEOTIDE SEQUENCE [LARGE SCALE GENOMIC DNA]</scope>
    <source>
        <strain evidence="1 2">Ag06-30</strain>
    </source>
</reference>
<comment type="caution">
    <text evidence="1">The sequence shown here is derived from an EMBL/GenBank/DDBJ whole genome shotgun (WGS) entry which is preliminary data.</text>
</comment>
<accession>A0A125BE33</accession>
<dbReference type="EMBL" id="LRDC01000040">
    <property type="protein sequence ID" value="KVX00563.1"/>
    <property type="molecule type" value="Genomic_DNA"/>
</dbReference>
<evidence type="ECO:0000313" key="1">
    <source>
        <dbReference type="EMBL" id="KVX00563.1"/>
    </source>
</evidence>
<name>A0A125BE33_SHEFR</name>
<proteinExistence type="predicted"/>
<dbReference type="RefSeq" id="WP_059746840.1">
    <property type="nucleotide sequence ID" value="NZ_LRDC01000040.1"/>
</dbReference>
<protein>
    <submittedName>
        <fullName evidence="1">Uncharacterized protein</fullName>
    </submittedName>
</protein>
<dbReference type="AlphaFoldDB" id="A0A125BE33"/>
<organism evidence="1">
    <name type="scientific">Shewanella frigidimarina</name>
    <dbReference type="NCBI Taxonomy" id="56812"/>
    <lineage>
        <taxon>Bacteria</taxon>
        <taxon>Pseudomonadati</taxon>
        <taxon>Pseudomonadota</taxon>
        <taxon>Gammaproteobacteria</taxon>
        <taxon>Alteromonadales</taxon>
        <taxon>Shewanellaceae</taxon>
        <taxon>Shewanella</taxon>
    </lineage>
</organism>
<gene>
    <name evidence="1" type="ORF">AWJ07_07355</name>
</gene>
<sequence length="371" mass="43392">MSEYQYYRFERLDGYLDSKARQGLRAISSRADITATSFHVVYNYSDLKAEQQKVMLKHFDIGFYYANWGSIDAYIKLPAGTISDALLGFSSEGLRVHQSDEWQLLIFSIEENEEYFDDENAEDFFQHLVGLRNALMQGDWRLLYFMWLRGLDACDEVETIPLINFDFNHISDELRAFVQLYDVPFARIKALAMMLAAKPSHQAKHTLFQFDHWLNNLTEADKTKLIRAIFEQGQLTRHQALAIMRKESTNKEVYQYWLTPDTLEPYIEPAQSQLRQEQAEALAKKLAIEKMEKEKALTEIYSKRDLCWQKAQEQANRTCASGYDEASRYLHKLFEAYQFKGDATAFQLHFKRFIAANNSRKALLNRLSNLL</sequence>